<feature type="domain" description="Cathepsin propeptide inhibitor" evidence="13">
    <location>
        <begin position="183"/>
        <end position="240"/>
    </location>
</feature>
<dbReference type="InterPro" id="IPR018073">
    <property type="entry name" value="Prot_inh_cystat_CS"/>
</dbReference>
<feature type="chain" id="PRO_5018638001" evidence="10">
    <location>
        <begin position="22"/>
        <end position="481"/>
    </location>
</feature>
<dbReference type="InterPro" id="IPR025660">
    <property type="entry name" value="Pept_his_AS"/>
</dbReference>
<dbReference type="InterPro" id="IPR000169">
    <property type="entry name" value="Pept_cys_AS"/>
</dbReference>
<name>A0A1S3IIL3_LINAN</name>
<reference evidence="15" key="1">
    <citation type="submission" date="2025-08" db="UniProtKB">
        <authorList>
            <consortium name="RefSeq"/>
        </authorList>
    </citation>
    <scope>IDENTIFICATION</scope>
    <source>
        <tissue evidence="15">Gonads</tissue>
    </source>
</reference>
<dbReference type="Pfam" id="PF00031">
    <property type="entry name" value="Cystatin"/>
    <property type="match status" value="1"/>
</dbReference>
<dbReference type="SMART" id="SM00043">
    <property type="entry name" value="CY"/>
    <property type="match status" value="1"/>
</dbReference>
<keyword evidence="9" id="KW-0325">Glycoprotein</keyword>
<dbReference type="Pfam" id="PF00112">
    <property type="entry name" value="Peptidase_C1"/>
    <property type="match status" value="1"/>
</dbReference>
<comment type="similarity">
    <text evidence="1">Belongs to the peptidase C1 family.</text>
</comment>
<dbReference type="GO" id="GO:0004869">
    <property type="term" value="F:cysteine-type endopeptidase inhibitor activity"/>
    <property type="evidence" value="ECO:0007669"/>
    <property type="project" value="InterPro"/>
</dbReference>
<keyword evidence="3" id="KW-0645">Protease</keyword>
<gene>
    <name evidence="15" type="primary">LOC106164558</name>
</gene>
<evidence type="ECO:0000259" key="12">
    <source>
        <dbReference type="SMART" id="SM00645"/>
    </source>
</evidence>
<dbReference type="Gene3D" id="3.90.70.10">
    <property type="entry name" value="Cysteine proteinases"/>
    <property type="match status" value="1"/>
</dbReference>
<dbReference type="GeneID" id="106164558"/>
<proteinExistence type="inferred from homology"/>
<dbReference type="SUPFAM" id="SSF54001">
    <property type="entry name" value="Cysteine proteinases"/>
    <property type="match status" value="1"/>
</dbReference>
<dbReference type="InterPro" id="IPR046350">
    <property type="entry name" value="Cystatin_sf"/>
</dbReference>
<dbReference type="FunFam" id="3.10.450.10:FF:000004">
    <property type="entry name" value="Cystatin C"/>
    <property type="match status" value="1"/>
</dbReference>
<evidence type="ECO:0000313" key="14">
    <source>
        <dbReference type="Proteomes" id="UP000085678"/>
    </source>
</evidence>
<dbReference type="SMART" id="SM00848">
    <property type="entry name" value="Inhibitor_I29"/>
    <property type="match status" value="1"/>
</dbReference>
<evidence type="ECO:0000256" key="10">
    <source>
        <dbReference type="SAM" id="SignalP"/>
    </source>
</evidence>
<keyword evidence="14" id="KW-1185">Reference proteome</keyword>
<accession>A0A1S3IIL3</accession>
<dbReference type="PRINTS" id="PR00705">
    <property type="entry name" value="PAPAIN"/>
</dbReference>
<dbReference type="CDD" id="cd00042">
    <property type="entry name" value="CY"/>
    <property type="match status" value="1"/>
</dbReference>
<evidence type="ECO:0000259" key="11">
    <source>
        <dbReference type="SMART" id="SM00043"/>
    </source>
</evidence>
<evidence type="ECO:0000256" key="7">
    <source>
        <dbReference type="ARBA" id="ARBA00023145"/>
    </source>
</evidence>
<dbReference type="AlphaFoldDB" id="A0A1S3IIL3"/>
<dbReference type="Pfam" id="PF08246">
    <property type="entry name" value="Inhibitor_I29"/>
    <property type="match status" value="1"/>
</dbReference>
<feature type="domain" description="Cystatin" evidence="11">
    <location>
        <begin position="20"/>
        <end position="128"/>
    </location>
</feature>
<organism evidence="14 15">
    <name type="scientific">Lingula anatina</name>
    <name type="common">Brachiopod</name>
    <name type="synonym">Lingula unguis</name>
    <dbReference type="NCBI Taxonomy" id="7574"/>
    <lineage>
        <taxon>Eukaryota</taxon>
        <taxon>Metazoa</taxon>
        <taxon>Spiralia</taxon>
        <taxon>Lophotrochozoa</taxon>
        <taxon>Brachiopoda</taxon>
        <taxon>Linguliformea</taxon>
        <taxon>Lingulata</taxon>
        <taxon>Lingulida</taxon>
        <taxon>Linguloidea</taxon>
        <taxon>Lingulidae</taxon>
        <taxon>Lingula</taxon>
    </lineage>
</organism>
<keyword evidence="6" id="KW-0788">Thiol protease</keyword>
<dbReference type="PANTHER" id="PTHR12411">
    <property type="entry name" value="CYSTEINE PROTEASE FAMILY C1-RELATED"/>
    <property type="match status" value="1"/>
</dbReference>
<dbReference type="Gene3D" id="3.10.450.10">
    <property type="match status" value="1"/>
</dbReference>
<protein>
    <submittedName>
        <fullName evidence="15">Cathepsin L isoform X1</fullName>
    </submittedName>
</protein>
<keyword evidence="4 10" id="KW-0732">Signal</keyword>
<dbReference type="PROSITE" id="PS00287">
    <property type="entry name" value="CYSTATIN"/>
    <property type="match status" value="1"/>
</dbReference>
<dbReference type="PROSITE" id="PS00639">
    <property type="entry name" value="THIOL_PROTEASE_HIS"/>
    <property type="match status" value="1"/>
</dbReference>
<dbReference type="CDD" id="cd02248">
    <property type="entry name" value="Peptidase_C1A"/>
    <property type="match status" value="1"/>
</dbReference>
<evidence type="ECO:0000256" key="9">
    <source>
        <dbReference type="ARBA" id="ARBA00023180"/>
    </source>
</evidence>
<dbReference type="SUPFAM" id="SSF54403">
    <property type="entry name" value="Cystatin/monellin"/>
    <property type="match status" value="1"/>
</dbReference>
<dbReference type="InterPro" id="IPR038765">
    <property type="entry name" value="Papain-like_cys_pep_sf"/>
</dbReference>
<dbReference type="InterPro" id="IPR025661">
    <property type="entry name" value="Pept_asp_AS"/>
</dbReference>
<feature type="domain" description="Peptidase C1A papain C-terminal" evidence="12">
    <location>
        <begin position="267"/>
        <end position="479"/>
    </location>
</feature>
<evidence type="ECO:0000256" key="6">
    <source>
        <dbReference type="ARBA" id="ARBA00022807"/>
    </source>
</evidence>
<evidence type="ECO:0000256" key="2">
    <source>
        <dbReference type="ARBA" id="ARBA00009403"/>
    </source>
</evidence>
<dbReference type="InterPro" id="IPR000668">
    <property type="entry name" value="Peptidase_C1A_C"/>
</dbReference>
<evidence type="ECO:0000259" key="13">
    <source>
        <dbReference type="SMART" id="SM00848"/>
    </source>
</evidence>
<evidence type="ECO:0000256" key="3">
    <source>
        <dbReference type="ARBA" id="ARBA00022670"/>
    </source>
</evidence>
<dbReference type="InterPro" id="IPR000010">
    <property type="entry name" value="Cystatin_dom"/>
</dbReference>
<dbReference type="OrthoDB" id="387093at2759"/>
<dbReference type="PROSITE" id="PS00640">
    <property type="entry name" value="THIOL_PROTEASE_ASN"/>
    <property type="match status" value="1"/>
</dbReference>
<keyword evidence="8" id="KW-1015">Disulfide bond</keyword>
<dbReference type="KEGG" id="lak:106164558"/>
<keyword evidence="7" id="KW-0865">Zymogen</keyword>
<evidence type="ECO:0000313" key="15">
    <source>
        <dbReference type="RefSeq" id="XP_013397963.1"/>
    </source>
</evidence>
<dbReference type="InterPro" id="IPR013128">
    <property type="entry name" value="Peptidase_C1A"/>
</dbReference>
<dbReference type="Proteomes" id="UP000085678">
    <property type="component" value="Unplaced"/>
</dbReference>
<dbReference type="GO" id="GO:0006508">
    <property type="term" value="P:proteolysis"/>
    <property type="evidence" value="ECO:0007669"/>
    <property type="project" value="UniProtKB-KW"/>
</dbReference>
<evidence type="ECO:0000256" key="4">
    <source>
        <dbReference type="ARBA" id="ARBA00022729"/>
    </source>
</evidence>
<dbReference type="GO" id="GO:0008234">
    <property type="term" value="F:cysteine-type peptidase activity"/>
    <property type="evidence" value="ECO:0007669"/>
    <property type="project" value="UniProtKB-KW"/>
</dbReference>
<feature type="signal peptide" evidence="10">
    <location>
        <begin position="1"/>
        <end position="21"/>
    </location>
</feature>
<evidence type="ECO:0000256" key="1">
    <source>
        <dbReference type="ARBA" id="ARBA00008455"/>
    </source>
</evidence>
<dbReference type="SMART" id="SM00645">
    <property type="entry name" value="Pept_C1"/>
    <property type="match status" value="1"/>
</dbReference>
<keyword evidence="5" id="KW-0378">Hydrolase</keyword>
<dbReference type="InterPro" id="IPR013201">
    <property type="entry name" value="Prot_inhib_I29"/>
</dbReference>
<dbReference type="FunFam" id="3.90.70.10:FF:000130">
    <property type="entry name" value="Cysteine proteinase 1"/>
    <property type="match status" value="1"/>
</dbReference>
<evidence type="ECO:0000256" key="5">
    <source>
        <dbReference type="ARBA" id="ARBA00022801"/>
    </source>
</evidence>
<comment type="similarity">
    <text evidence="2">Belongs to the cystatin family.</text>
</comment>
<dbReference type="InterPro" id="IPR039417">
    <property type="entry name" value="Peptidase_C1A_papain-like"/>
</dbReference>
<evidence type="ECO:0000256" key="8">
    <source>
        <dbReference type="ARBA" id="ARBA00023157"/>
    </source>
</evidence>
<sequence length="481" mass="53914">MAKFVLLVCATFLAVFSPVRSFGEPKNIDPNDEGAQKALGFAMTRVNEASNSMFQGKAVKTVSVTKQLVAGIKWTFKYDFGYTKCDKWADLEKLPFAECNRVTEVQRCSVSVLEQVWETPRYKLLDMPKCTEAVSKDQTKPEKTLKKDSQIEEIVKEFEASPLLIGGVPMSDNKLLDQHKKMFLEFKQKFQKTYKDDLEEQYRFRIFHENMRVVDLLNKNPDDSATYGATKFADLSRDEFKQFLGLNTKLNKGNRNMKRAVIPKSSPPAAFDWRDHGAVTKVKNQGSCGSCWAFSTTGNIEGQWAIKKKALVPLSEQELVDCDKLDEGCNGGLPSNAYEEIVRLGGLESETKYPYEGEDEKCAFVKSDAKIYINGSVNISKDESEIAAWLAQNGPVSIGINAFAMQFYFGGVSHPWKIFCNPDSLDHGVLIVGYGTSSSGEPYWIVKNSWGESWGEKGYYLVYRGDGTCGLNQMCTSAVVE</sequence>
<dbReference type="RefSeq" id="XP_013397963.1">
    <property type="nucleotide sequence ID" value="XM_013542509.1"/>
</dbReference>
<dbReference type="PROSITE" id="PS00139">
    <property type="entry name" value="THIOL_PROTEASE_CYS"/>
    <property type="match status" value="1"/>
</dbReference>